<evidence type="ECO:0000256" key="1">
    <source>
        <dbReference type="SAM" id="Coils"/>
    </source>
</evidence>
<name>A0A1F5Q8Z3_9BACT</name>
<gene>
    <name evidence="3" type="ORF">A3J05_01290</name>
</gene>
<keyword evidence="1" id="KW-0175">Coiled coil</keyword>
<sequence>MKHYKIKNSTNWRSGAGFTLIEATVAAGVFAIAATSIVGVYTSIQRLNKQSSAMQALEQNIRFLNEDLSKLIANGSIDYARYVAVPQPNATELLILDRDGAQVRIFRNGDHLQIQRGTGLGAPVSNFTGNDVRVLDFKVYIAPAIDPFINVLNQHPTVTIYLDFESNVGEREKIREVFQTTIATREYPD</sequence>
<organism evidence="3 4">
    <name type="scientific">Candidatus Doudnabacteria bacterium RIFCSPLOWO2_02_FULL_48_13</name>
    <dbReference type="NCBI Taxonomy" id="1817845"/>
    <lineage>
        <taxon>Bacteria</taxon>
        <taxon>Candidatus Doudnaibacteriota</taxon>
    </lineage>
</organism>
<dbReference type="PROSITE" id="PS00409">
    <property type="entry name" value="PROKAR_NTER_METHYL"/>
    <property type="match status" value="1"/>
</dbReference>
<dbReference type="InterPro" id="IPR012902">
    <property type="entry name" value="N_methyl_site"/>
</dbReference>
<evidence type="ECO:0008006" key="5">
    <source>
        <dbReference type="Google" id="ProtNLM"/>
    </source>
</evidence>
<keyword evidence="2" id="KW-1133">Transmembrane helix</keyword>
<keyword evidence="2" id="KW-0472">Membrane</keyword>
<feature type="transmembrane region" description="Helical" evidence="2">
    <location>
        <begin position="20"/>
        <end position="44"/>
    </location>
</feature>
<protein>
    <recommendedName>
        <fullName evidence="5">Type II secretion system protein J</fullName>
    </recommendedName>
</protein>
<feature type="coiled-coil region" evidence="1">
    <location>
        <begin position="47"/>
        <end position="74"/>
    </location>
</feature>
<dbReference type="AlphaFoldDB" id="A0A1F5Q8Z3"/>
<comment type="caution">
    <text evidence="3">The sequence shown here is derived from an EMBL/GenBank/DDBJ whole genome shotgun (WGS) entry which is preliminary data.</text>
</comment>
<accession>A0A1F5Q8Z3</accession>
<keyword evidence="2" id="KW-0812">Transmembrane</keyword>
<dbReference type="EMBL" id="MFFF01000029">
    <property type="protein sequence ID" value="OGE98598.1"/>
    <property type="molecule type" value="Genomic_DNA"/>
</dbReference>
<evidence type="ECO:0000313" key="4">
    <source>
        <dbReference type="Proteomes" id="UP000177235"/>
    </source>
</evidence>
<evidence type="ECO:0000256" key="2">
    <source>
        <dbReference type="SAM" id="Phobius"/>
    </source>
</evidence>
<dbReference type="Proteomes" id="UP000177235">
    <property type="component" value="Unassembled WGS sequence"/>
</dbReference>
<reference evidence="3 4" key="1">
    <citation type="journal article" date="2016" name="Nat. Commun.">
        <title>Thousands of microbial genomes shed light on interconnected biogeochemical processes in an aquifer system.</title>
        <authorList>
            <person name="Anantharaman K."/>
            <person name="Brown C.T."/>
            <person name="Hug L.A."/>
            <person name="Sharon I."/>
            <person name="Castelle C.J."/>
            <person name="Probst A.J."/>
            <person name="Thomas B.C."/>
            <person name="Singh A."/>
            <person name="Wilkins M.J."/>
            <person name="Karaoz U."/>
            <person name="Brodie E.L."/>
            <person name="Williams K.H."/>
            <person name="Hubbard S.S."/>
            <person name="Banfield J.F."/>
        </authorList>
    </citation>
    <scope>NUCLEOTIDE SEQUENCE [LARGE SCALE GENOMIC DNA]</scope>
</reference>
<evidence type="ECO:0000313" key="3">
    <source>
        <dbReference type="EMBL" id="OGE98598.1"/>
    </source>
</evidence>
<proteinExistence type="predicted"/>